<dbReference type="EMBL" id="JASPKZ010007192">
    <property type="protein sequence ID" value="KAJ9586180.1"/>
    <property type="molecule type" value="Genomic_DNA"/>
</dbReference>
<evidence type="ECO:0000313" key="1">
    <source>
        <dbReference type="EMBL" id="KAJ9586180.1"/>
    </source>
</evidence>
<feature type="non-terminal residue" evidence="1">
    <location>
        <position position="63"/>
    </location>
</feature>
<comment type="caution">
    <text evidence="1">The sequence shown here is derived from an EMBL/GenBank/DDBJ whole genome shotgun (WGS) entry which is preliminary data.</text>
</comment>
<reference evidence="1" key="1">
    <citation type="journal article" date="2023" name="IScience">
        <title>Live-bearing cockroach genome reveals convergent evolutionary mechanisms linked to viviparity in insects and beyond.</title>
        <authorList>
            <person name="Fouks B."/>
            <person name="Harrison M.C."/>
            <person name="Mikhailova A.A."/>
            <person name="Marchal E."/>
            <person name="English S."/>
            <person name="Carruthers M."/>
            <person name="Jennings E.C."/>
            <person name="Chiamaka E.L."/>
            <person name="Frigard R.A."/>
            <person name="Pippel M."/>
            <person name="Attardo G.M."/>
            <person name="Benoit J.B."/>
            <person name="Bornberg-Bauer E."/>
            <person name="Tobe S.S."/>
        </authorList>
    </citation>
    <scope>NUCLEOTIDE SEQUENCE</scope>
    <source>
        <strain evidence="1">Stay&amp;Tobe</strain>
    </source>
</reference>
<sequence>VTLLCFDIRSSIKFDVPPVFTQGALIFYKLDDVMHQPAMSQCVQSASIEHVCERENELIKVIE</sequence>
<feature type="non-terminal residue" evidence="1">
    <location>
        <position position="1"/>
    </location>
</feature>
<organism evidence="1 2">
    <name type="scientific">Diploptera punctata</name>
    <name type="common">Pacific beetle cockroach</name>
    <dbReference type="NCBI Taxonomy" id="6984"/>
    <lineage>
        <taxon>Eukaryota</taxon>
        <taxon>Metazoa</taxon>
        <taxon>Ecdysozoa</taxon>
        <taxon>Arthropoda</taxon>
        <taxon>Hexapoda</taxon>
        <taxon>Insecta</taxon>
        <taxon>Pterygota</taxon>
        <taxon>Neoptera</taxon>
        <taxon>Polyneoptera</taxon>
        <taxon>Dictyoptera</taxon>
        <taxon>Blattodea</taxon>
        <taxon>Blaberoidea</taxon>
        <taxon>Blaberidae</taxon>
        <taxon>Diplopterinae</taxon>
        <taxon>Diploptera</taxon>
    </lineage>
</organism>
<dbReference type="Proteomes" id="UP001233999">
    <property type="component" value="Unassembled WGS sequence"/>
</dbReference>
<keyword evidence="2" id="KW-1185">Reference proteome</keyword>
<name>A0AAD8ED70_DIPPU</name>
<accession>A0AAD8ED70</accession>
<dbReference type="AlphaFoldDB" id="A0AAD8ED70"/>
<protein>
    <submittedName>
        <fullName evidence="1">Uncharacterized protein</fullName>
    </submittedName>
</protein>
<proteinExistence type="predicted"/>
<gene>
    <name evidence="1" type="ORF">L9F63_020176</name>
</gene>
<evidence type="ECO:0000313" key="2">
    <source>
        <dbReference type="Proteomes" id="UP001233999"/>
    </source>
</evidence>
<reference evidence="1" key="2">
    <citation type="submission" date="2023-05" db="EMBL/GenBank/DDBJ databases">
        <authorList>
            <person name="Fouks B."/>
        </authorList>
    </citation>
    <scope>NUCLEOTIDE SEQUENCE</scope>
    <source>
        <strain evidence="1">Stay&amp;Tobe</strain>
        <tissue evidence="1">Testes</tissue>
    </source>
</reference>